<dbReference type="EMBL" id="VSTG01000002">
    <property type="protein sequence ID" value="TYL59872.1"/>
    <property type="molecule type" value="Genomic_DNA"/>
</dbReference>
<proteinExistence type="predicted"/>
<sequence length="174" mass="20078">MKINKYFLGIVLIIIIIMYFMAGVLFLGNTREDNNMKVSTVQQSIEYQTFKSETEGYNLASKYAENLQNNSLDKEAIDLQLQEAKKFLQDNIKGISRESDNFAQMFYYCGIIYGLDRKYNCGDYEFVKVGMEVRGYIINVQNGDMDDELEADLYDKLTKLTADDIQEVVEAIDN</sequence>
<organism evidence="2 3">
    <name type="scientific">Agathobacter rectalis</name>
    <dbReference type="NCBI Taxonomy" id="39491"/>
    <lineage>
        <taxon>Bacteria</taxon>
        <taxon>Bacillati</taxon>
        <taxon>Bacillota</taxon>
        <taxon>Clostridia</taxon>
        <taxon>Lachnospirales</taxon>
        <taxon>Lachnospiraceae</taxon>
        <taxon>Agathobacter</taxon>
    </lineage>
</organism>
<accession>A0A5S4VMM7</accession>
<reference evidence="2 3" key="1">
    <citation type="submission" date="2019-08" db="EMBL/GenBank/DDBJ databases">
        <authorList>
            <person name="Duncan S."/>
            <person name="Walker A."/>
        </authorList>
    </citation>
    <scope>NUCLEOTIDE SEQUENCE [LARGE SCALE GENOMIC DNA]</scope>
    <source>
        <strain evidence="2 3">L2-21</strain>
    </source>
</reference>
<comment type="caution">
    <text evidence="2">The sequence shown here is derived from an EMBL/GenBank/DDBJ whole genome shotgun (WGS) entry which is preliminary data.</text>
</comment>
<gene>
    <name evidence="2" type="ORF">FYL37_03005</name>
</gene>
<reference evidence="2 3" key="2">
    <citation type="submission" date="2019-09" db="EMBL/GenBank/DDBJ databases">
        <title>Strain-level analysis of Eubacterium rectale using genomes from metagenomes.</title>
        <authorList>
            <person name="Karcher N."/>
            <person name="Segata N."/>
        </authorList>
    </citation>
    <scope>NUCLEOTIDE SEQUENCE [LARGE SCALE GENOMIC DNA]</scope>
    <source>
        <strain evidence="2 3">L2-21</strain>
    </source>
</reference>
<evidence type="ECO:0000313" key="3">
    <source>
        <dbReference type="Proteomes" id="UP000324325"/>
    </source>
</evidence>
<protein>
    <submittedName>
        <fullName evidence="2">Uncharacterized protein</fullName>
    </submittedName>
</protein>
<dbReference type="RefSeq" id="WP_148884890.1">
    <property type="nucleotide sequence ID" value="NZ_VSTG01000002.1"/>
</dbReference>
<keyword evidence="1" id="KW-0472">Membrane</keyword>
<evidence type="ECO:0000256" key="1">
    <source>
        <dbReference type="SAM" id="Phobius"/>
    </source>
</evidence>
<evidence type="ECO:0000313" key="2">
    <source>
        <dbReference type="EMBL" id="TYL59872.1"/>
    </source>
</evidence>
<name>A0A5S4VMM7_9FIRM</name>
<dbReference type="AlphaFoldDB" id="A0A5S4VMM7"/>
<dbReference type="Proteomes" id="UP000324325">
    <property type="component" value="Unassembled WGS sequence"/>
</dbReference>
<feature type="transmembrane region" description="Helical" evidence="1">
    <location>
        <begin position="6"/>
        <end position="27"/>
    </location>
</feature>
<keyword evidence="1" id="KW-1133">Transmembrane helix</keyword>
<keyword evidence="1" id="KW-0812">Transmembrane</keyword>